<comment type="subunit">
    <text evidence="14">Homotetramer.</text>
</comment>
<evidence type="ECO:0000256" key="3">
    <source>
        <dbReference type="ARBA" id="ARBA00006484"/>
    </source>
</evidence>
<evidence type="ECO:0000256" key="13">
    <source>
        <dbReference type="PIRSR" id="PIRSR611284-2"/>
    </source>
</evidence>
<dbReference type="Pfam" id="PF13561">
    <property type="entry name" value="adh_short_C2"/>
    <property type="match status" value="1"/>
</dbReference>
<dbReference type="UniPathway" id="UPA00094"/>
<evidence type="ECO:0000313" key="17">
    <source>
        <dbReference type="Proteomes" id="UP000245778"/>
    </source>
</evidence>
<dbReference type="EC" id="1.1.1.100" evidence="14"/>
<keyword evidence="6 13" id="KW-0521">NADP</keyword>
<dbReference type="PANTHER" id="PTHR42879:SF2">
    <property type="entry name" value="3-OXOACYL-[ACYL-CARRIER-PROTEIN] REDUCTASE FABG"/>
    <property type="match status" value="1"/>
</dbReference>
<evidence type="ECO:0000256" key="5">
    <source>
        <dbReference type="ARBA" id="ARBA00022832"/>
    </source>
</evidence>
<keyword evidence="10" id="KW-0753">Steroid metabolism</keyword>
<dbReference type="GO" id="GO:0008202">
    <property type="term" value="P:steroid metabolic process"/>
    <property type="evidence" value="ECO:0007669"/>
    <property type="project" value="UniProtKB-KW"/>
</dbReference>
<dbReference type="GeneID" id="93228541"/>
<dbReference type="InterPro" id="IPR020904">
    <property type="entry name" value="Sc_DH/Rdtase_CS"/>
</dbReference>
<dbReference type="PANTHER" id="PTHR42879">
    <property type="entry name" value="3-OXOACYL-(ACYL-CARRIER-PROTEIN) REDUCTASE"/>
    <property type="match status" value="1"/>
</dbReference>
<dbReference type="PRINTS" id="PR00081">
    <property type="entry name" value="GDHRDH"/>
</dbReference>
<name>A0A2U1BE80_9FIRM</name>
<dbReference type="EMBL" id="QEKK01000012">
    <property type="protein sequence ID" value="PVY46990.1"/>
    <property type="molecule type" value="Genomic_DNA"/>
</dbReference>
<dbReference type="RefSeq" id="WP_116722521.1">
    <property type="nucleotide sequence ID" value="NZ_CP011524.1"/>
</dbReference>
<dbReference type="PROSITE" id="PS00061">
    <property type="entry name" value="ADH_SHORT"/>
    <property type="match status" value="1"/>
</dbReference>
<feature type="binding site" evidence="13">
    <location>
        <position position="188"/>
    </location>
    <ligand>
        <name>NADP(+)</name>
        <dbReference type="ChEBI" id="CHEBI:58349"/>
    </ligand>
</feature>
<feature type="binding site" evidence="13">
    <location>
        <begin position="155"/>
        <end position="159"/>
    </location>
    <ligand>
        <name>NADP(+)</name>
        <dbReference type="ChEBI" id="CHEBI:58349"/>
    </ligand>
</feature>
<dbReference type="SMART" id="SM00822">
    <property type="entry name" value="PKS_KR"/>
    <property type="match status" value="1"/>
</dbReference>
<dbReference type="OrthoDB" id="9803333at2"/>
<keyword evidence="4 14" id="KW-0444">Lipid biosynthesis</keyword>
<feature type="domain" description="Ketoreductase" evidence="15">
    <location>
        <begin position="6"/>
        <end position="186"/>
    </location>
</feature>
<dbReference type="FunFam" id="3.40.50.720:FF:000037">
    <property type="entry name" value="3-oxoacyl-[acyl-carrier-protein] reductase FabG"/>
    <property type="match status" value="1"/>
</dbReference>
<protein>
    <recommendedName>
        <fullName evidence="14">3-oxoacyl-[acyl-carrier-protein] reductase</fullName>
        <ecNumber evidence="14">1.1.1.100</ecNumber>
    </recommendedName>
</protein>
<keyword evidence="7 14" id="KW-0560">Oxidoreductase</keyword>
<dbReference type="CDD" id="cd05333">
    <property type="entry name" value="BKR_SDR_c"/>
    <property type="match status" value="1"/>
</dbReference>
<keyword evidence="9 14" id="KW-0275">Fatty acid biosynthesis</keyword>
<evidence type="ECO:0000256" key="9">
    <source>
        <dbReference type="ARBA" id="ARBA00023160"/>
    </source>
</evidence>
<dbReference type="InterPro" id="IPR057326">
    <property type="entry name" value="KR_dom"/>
</dbReference>
<proteinExistence type="inferred from homology"/>
<evidence type="ECO:0000256" key="7">
    <source>
        <dbReference type="ARBA" id="ARBA00023002"/>
    </source>
</evidence>
<evidence type="ECO:0000256" key="14">
    <source>
        <dbReference type="RuleBase" id="RU366074"/>
    </source>
</evidence>
<dbReference type="NCBIfam" id="TIGR01830">
    <property type="entry name" value="3oxo_ACP_reduc"/>
    <property type="match status" value="1"/>
</dbReference>
<keyword evidence="5 14" id="KW-0276">Fatty acid metabolism</keyword>
<comment type="function">
    <text evidence="1 14">Catalyzes the NADPH-dependent reduction of beta-ketoacyl-ACP substrates to beta-hydroxyacyl-ACP products, the first reductive step in the elongation cycle of fatty acid biosynthesis.</text>
</comment>
<evidence type="ECO:0000256" key="6">
    <source>
        <dbReference type="ARBA" id="ARBA00022857"/>
    </source>
</evidence>
<comment type="pathway">
    <text evidence="2 14">Lipid metabolism; fatty acid biosynthesis.</text>
</comment>
<organism evidence="16 17">
    <name type="scientific">Intestinimonas butyriciproducens</name>
    <dbReference type="NCBI Taxonomy" id="1297617"/>
    <lineage>
        <taxon>Bacteria</taxon>
        <taxon>Bacillati</taxon>
        <taxon>Bacillota</taxon>
        <taxon>Clostridia</taxon>
        <taxon>Eubacteriales</taxon>
        <taxon>Intestinimonas</taxon>
    </lineage>
</organism>
<comment type="caution">
    <text evidence="16">The sequence shown here is derived from an EMBL/GenBank/DDBJ whole genome shotgun (WGS) entry which is preliminary data.</text>
</comment>
<reference evidence="16 17" key="1">
    <citation type="submission" date="2018-04" db="EMBL/GenBank/DDBJ databases">
        <title>Genomic Encyclopedia of Type Strains, Phase IV (KMG-IV): sequencing the most valuable type-strain genomes for metagenomic binning, comparative biology and taxonomic classification.</title>
        <authorList>
            <person name="Goeker M."/>
        </authorList>
    </citation>
    <scope>NUCLEOTIDE SEQUENCE [LARGE SCALE GENOMIC DNA]</scope>
    <source>
        <strain evidence="16 17">DSM 26588</strain>
    </source>
</reference>
<evidence type="ECO:0000256" key="8">
    <source>
        <dbReference type="ARBA" id="ARBA00023098"/>
    </source>
</evidence>
<sequence length="247" mass="25456">MELEGKAALVTGGSRGIGRAVCLELARRGACVAVNYAGNAAAAEETVESCKAMGVDAFSVQADVADAAACDAMVKEVVSRFGRLDILVNNAGITRDGLMPMLKDADWDAVLDANLKGAFHCMRAAYRPMMKQKYGRVVNLSSIVGLRGNAGQANYAASKAGLIGLTKSMAKELAGRNVTVNAVAPGFIDTDMTAALPEKARESMLASIPMGRLGQGEDVAKAVAFFAGDGAGYVTGQVLCVDGGMAV</sequence>
<evidence type="ECO:0000256" key="4">
    <source>
        <dbReference type="ARBA" id="ARBA00022516"/>
    </source>
</evidence>
<evidence type="ECO:0000313" key="16">
    <source>
        <dbReference type="EMBL" id="PVY46990.1"/>
    </source>
</evidence>
<dbReference type="GO" id="GO:0004316">
    <property type="term" value="F:3-oxoacyl-[acyl-carrier-protein] reductase (NADPH) activity"/>
    <property type="evidence" value="ECO:0007669"/>
    <property type="project" value="UniProtKB-UniRule"/>
</dbReference>
<feature type="binding site" evidence="13">
    <location>
        <begin position="12"/>
        <end position="15"/>
    </location>
    <ligand>
        <name>NADP(+)</name>
        <dbReference type="ChEBI" id="CHEBI:58349"/>
    </ligand>
</feature>
<dbReference type="AlphaFoldDB" id="A0A2U1BE80"/>
<keyword evidence="8 14" id="KW-0443">Lipid metabolism</keyword>
<feature type="binding site" evidence="13">
    <location>
        <position position="90"/>
    </location>
    <ligand>
        <name>NADP(+)</name>
        <dbReference type="ChEBI" id="CHEBI:58349"/>
    </ligand>
</feature>
<dbReference type="InterPro" id="IPR011284">
    <property type="entry name" value="3oxo_ACP_reduc"/>
</dbReference>
<comment type="similarity">
    <text evidence="3 14">Belongs to the short-chain dehydrogenases/reductases (SDR) family.</text>
</comment>
<evidence type="ECO:0000256" key="2">
    <source>
        <dbReference type="ARBA" id="ARBA00005194"/>
    </source>
</evidence>
<dbReference type="NCBIfam" id="NF009466">
    <property type="entry name" value="PRK12826.1-2"/>
    <property type="match status" value="1"/>
</dbReference>
<evidence type="ECO:0000259" key="15">
    <source>
        <dbReference type="SMART" id="SM00822"/>
    </source>
</evidence>
<dbReference type="Gene3D" id="3.40.50.720">
    <property type="entry name" value="NAD(P)-binding Rossmann-like Domain"/>
    <property type="match status" value="1"/>
</dbReference>
<gene>
    <name evidence="16" type="ORF">C7373_11245</name>
</gene>
<dbReference type="Proteomes" id="UP000245778">
    <property type="component" value="Unassembled WGS sequence"/>
</dbReference>
<comment type="catalytic activity">
    <reaction evidence="11 14">
        <text>a (3R)-hydroxyacyl-[ACP] + NADP(+) = a 3-oxoacyl-[ACP] + NADPH + H(+)</text>
        <dbReference type="Rhea" id="RHEA:17397"/>
        <dbReference type="Rhea" id="RHEA-COMP:9916"/>
        <dbReference type="Rhea" id="RHEA-COMP:9945"/>
        <dbReference type="ChEBI" id="CHEBI:15378"/>
        <dbReference type="ChEBI" id="CHEBI:57783"/>
        <dbReference type="ChEBI" id="CHEBI:58349"/>
        <dbReference type="ChEBI" id="CHEBI:78776"/>
        <dbReference type="ChEBI" id="CHEBI:78827"/>
        <dbReference type="EC" id="1.1.1.100"/>
    </reaction>
</comment>
<accession>A0A2U1BE80</accession>
<evidence type="ECO:0000256" key="10">
    <source>
        <dbReference type="ARBA" id="ARBA00023221"/>
    </source>
</evidence>
<dbReference type="InterPro" id="IPR050259">
    <property type="entry name" value="SDR"/>
</dbReference>
<dbReference type="InterPro" id="IPR002347">
    <property type="entry name" value="SDR_fam"/>
</dbReference>
<dbReference type="GO" id="GO:0051287">
    <property type="term" value="F:NAD binding"/>
    <property type="evidence" value="ECO:0007669"/>
    <property type="project" value="UniProtKB-UniRule"/>
</dbReference>
<dbReference type="InterPro" id="IPR036291">
    <property type="entry name" value="NAD(P)-bd_dom_sf"/>
</dbReference>
<dbReference type="SUPFAM" id="SSF51735">
    <property type="entry name" value="NAD(P)-binding Rossmann-fold domains"/>
    <property type="match status" value="1"/>
</dbReference>
<evidence type="ECO:0000256" key="12">
    <source>
        <dbReference type="PIRSR" id="PIRSR611284-1"/>
    </source>
</evidence>
<dbReference type="GO" id="GO:0006633">
    <property type="term" value="P:fatty acid biosynthetic process"/>
    <property type="evidence" value="ECO:0007669"/>
    <property type="project" value="UniProtKB-UniPathway"/>
</dbReference>
<dbReference type="NCBIfam" id="NF005559">
    <property type="entry name" value="PRK07231.1"/>
    <property type="match status" value="1"/>
</dbReference>
<evidence type="ECO:0000256" key="11">
    <source>
        <dbReference type="ARBA" id="ARBA00048508"/>
    </source>
</evidence>
<feature type="active site" description="Proton acceptor" evidence="12">
    <location>
        <position position="155"/>
    </location>
</feature>
<evidence type="ECO:0000256" key="1">
    <source>
        <dbReference type="ARBA" id="ARBA00002607"/>
    </source>
</evidence>
<dbReference type="PRINTS" id="PR00080">
    <property type="entry name" value="SDRFAMILY"/>
</dbReference>